<evidence type="ECO:0000313" key="2">
    <source>
        <dbReference type="Proteomes" id="UP000499080"/>
    </source>
</evidence>
<comment type="caution">
    <text evidence="1">The sequence shown here is derived from an EMBL/GenBank/DDBJ whole genome shotgun (WGS) entry which is preliminary data.</text>
</comment>
<name>A0A4Y2I1L5_ARAVE</name>
<protein>
    <submittedName>
        <fullName evidence="1">Uncharacterized protein</fullName>
    </submittedName>
</protein>
<dbReference type="AlphaFoldDB" id="A0A4Y2I1L5"/>
<organism evidence="1 2">
    <name type="scientific">Araneus ventricosus</name>
    <name type="common">Orbweaver spider</name>
    <name type="synonym">Epeira ventricosa</name>
    <dbReference type="NCBI Taxonomy" id="182803"/>
    <lineage>
        <taxon>Eukaryota</taxon>
        <taxon>Metazoa</taxon>
        <taxon>Ecdysozoa</taxon>
        <taxon>Arthropoda</taxon>
        <taxon>Chelicerata</taxon>
        <taxon>Arachnida</taxon>
        <taxon>Araneae</taxon>
        <taxon>Araneomorphae</taxon>
        <taxon>Entelegynae</taxon>
        <taxon>Araneoidea</taxon>
        <taxon>Araneidae</taxon>
        <taxon>Araneus</taxon>
    </lineage>
</organism>
<dbReference type="Proteomes" id="UP000499080">
    <property type="component" value="Unassembled WGS sequence"/>
</dbReference>
<sequence>MLPAGGAYAVVVRSQEKGYKQFFASNRLQPYHNRFKICTFRSTVWRIPKNEIFKPPSVVCHRKYRHYHRSTLSSSFADCPEDVCHPVLTSNRWSEIRLWRPINVLPVKVEKFNQYSIGKFQI</sequence>
<dbReference type="EMBL" id="BGPR01002289">
    <property type="protein sequence ID" value="GBM71049.1"/>
    <property type="molecule type" value="Genomic_DNA"/>
</dbReference>
<proteinExistence type="predicted"/>
<evidence type="ECO:0000313" key="1">
    <source>
        <dbReference type="EMBL" id="GBM71049.1"/>
    </source>
</evidence>
<accession>A0A4Y2I1L5</accession>
<reference evidence="1 2" key="1">
    <citation type="journal article" date="2019" name="Sci. Rep.">
        <title>Orb-weaving spider Araneus ventricosus genome elucidates the spidroin gene catalogue.</title>
        <authorList>
            <person name="Kono N."/>
            <person name="Nakamura H."/>
            <person name="Ohtoshi R."/>
            <person name="Moran D.A.P."/>
            <person name="Shinohara A."/>
            <person name="Yoshida Y."/>
            <person name="Fujiwara M."/>
            <person name="Mori M."/>
            <person name="Tomita M."/>
            <person name="Arakawa K."/>
        </authorList>
    </citation>
    <scope>NUCLEOTIDE SEQUENCE [LARGE SCALE GENOMIC DNA]</scope>
</reference>
<keyword evidence="2" id="KW-1185">Reference proteome</keyword>
<gene>
    <name evidence="1" type="ORF">AVEN_35022_1</name>
</gene>